<dbReference type="InterPro" id="IPR032675">
    <property type="entry name" value="LRR_dom_sf"/>
</dbReference>
<dbReference type="FunFam" id="3.40.50.10140:FF:000001">
    <property type="entry name" value="Toll-like receptor 2"/>
    <property type="match status" value="1"/>
</dbReference>
<evidence type="ECO:0000256" key="2">
    <source>
        <dbReference type="ARBA" id="ARBA00009634"/>
    </source>
</evidence>
<evidence type="ECO:0000256" key="14">
    <source>
        <dbReference type="SAM" id="Phobius"/>
    </source>
</evidence>
<keyword evidence="13" id="KW-0395">Inflammatory response</keyword>
<dbReference type="GO" id="GO:0002224">
    <property type="term" value="P:toll-like receptor signaling pathway"/>
    <property type="evidence" value="ECO:0007669"/>
    <property type="project" value="InterPro"/>
</dbReference>
<dbReference type="PIRSF" id="PIRSF037595">
    <property type="entry name" value="Toll-like_receptor"/>
    <property type="match status" value="1"/>
</dbReference>
<sequence length="821" mass="93722">MLTVLSSRVFKSLSSLQRLQLDRNMFKSTASIAASLHPLLSLNILNLNYNKLSCIHLEPAFATLANLNTINLAGNLHLSLQAESFQVMRNHSLTHLNLGSNNLINISQALKPFASIKQLGLSNNRLTTEDLFAIFNNTRGLGITNWTLTNNALTELTNVTFSPLLNEEVIYLSLHNNNISKLTDYLFAFLPTLRVLSFGVNPVERLSSKVFAGCGQLQELALNNVSLHEIPSELFEPLANLTKLNLDSNFIGIVRDKAFASLPKLRILRMNGNRIEMIRNNAFYGLYHLEELNLGTNNLRYIPSHALGVLGMSLKNLDLSANRRLQKIPPNSLSKLHNLTDLRIQSCQLKILQNNNFAGLYNLQRLDLSFNSIKTIDPDAFYGLFSIKVLSLNNNYLGRDTRIRPSPFRYLISLTELHAVNQMYTGIFPDGYLDGLTSLRLLSLISQRLISLESKTGKNSILKNLTHLRYLQLSRNTISHLTRDTFAGLTNLRHLYLRSNSIRALPIGVFRQQASLQYLDLSYNGIVTLTSSVFSPLKSLIALQFYSNSLSCTCAIEWFHDWVASSMNATTGVQGAYFEAYKNYTCASPKTLRNKPLIDINFEKLGCRSKLSVYMAIGSSCTILILMVTITLLAYRYRWYGRYAMFLLRAKFNKYELIKEEEENPKTYDAFLAHNSNDSAWVIHQLLPQLERGDPPEFRLCLGDRDFQPGAPIVDNIAESIYESRKTICVITRDFLESDWCRFEMQMATYRLFEEHVDCLIVVFLEQIPAQRLAKYHSLRRVMCRNTYLEWPEEPEARDLFWERLRVALRTHRPLDHDVNA</sequence>
<dbReference type="RefSeq" id="XP_035693401.1">
    <property type="nucleotide sequence ID" value="XM_035837508.1"/>
</dbReference>
<dbReference type="SMART" id="SM00082">
    <property type="entry name" value="LRRCT"/>
    <property type="match status" value="1"/>
</dbReference>
<keyword evidence="10 14" id="KW-0472">Membrane</keyword>
<feature type="domain" description="TIR" evidence="15">
    <location>
        <begin position="666"/>
        <end position="809"/>
    </location>
</feature>
<evidence type="ECO:0000256" key="13">
    <source>
        <dbReference type="ARBA" id="ARBA00023198"/>
    </source>
</evidence>
<dbReference type="PROSITE" id="PS50104">
    <property type="entry name" value="TIR"/>
    <property type="match status" value="1"/>
</dbReference>
<dbReference type="PRINTS" id="PR01537">
    <property type="entry name" value="INTRLKN1R1F"/>
</dbReference>
<keyword evidence="12" id="KW-0325">Glycoprotein</keyword>
<comment type="similarity">
    <text evidence="2">Belongs to the Toll-like receptor family.</text>
</comment>
<dbReference type="KEGG" id="bfo:118427629"/>
<dbReference type="GO" id="GO:0004888">
    <property type="term" value="F:transmembrane signaling receptor activity"/>
    <property type="evidence" value="ECO:0007669"/>
    <property type="project" value="InterPro"/>
</dbReference>
<evidence type="ECO:0000256" key="12">
    <source>
        <dbReference type="ARBA" id="ARBA00023180"/>
    </source>
</evidence>
<feature type="transmembrane region" description="Helical" evidence="14">
    <location>
        <begin position="611"/>
        <end position="635"/>
    </location>
</feature>
<dbReference type="InterPro" id="IPR035897">
    <property type="entry name" value="Toll_tir_struct_dom_sf"/>
</dbReference>
<name>A0A9J7M290_BRAFL</name>
<dbReference type="PANTHER" id="PTHR24365:SF530">
    <property type="entry name" value="MSTPROX-RELATED"/>
    <property type="match status" value="1"/>
</dbReference>
<dbReference type="SMART" id="SM00365">
    <property type="entry name" value="LRR_SD22"/>
    <property type="match status" value="3"/>
</dbReference>
<dbReference type="SUPFAM" id="SSF52200">
    <property type="entry name" value="Toll/Interleukin receptor TIR domain"/>
    <property type="match status" value="1"/>
</dbReference>
<keyword evidence="16" id="KW-1185">Reference proteome</keyword>
<reference evidence="16" key="1">
    <citation type="journal article" date="2020" name="Nat. Ecol. Evol.">
        <title>Deeply conserved synteny resolves early events in vertebrate evolution.</title>
        <authorList>
            <person name="Simakov O."/>
            <person name="Marletaz F."/>
            <person name="Yue J.X."/>
            <person name="O'Connell B."/>
            <person name="Jenkins J."/>
            <person name="Brandt A."/>
            <person name="Calef R."/>
            <person name="Tung C.H."/>
            <person name="Huang T.K."/>
            <person name="Schmutz J."/>
            <person name="Satoh N."/>
            <person name="Yu J.K."/>
            <person name="Putnam N.H."/>
            <person name="Green R.E."/>
            <person name="Rokhsar D.S."/>
        </authorList>
    </citation>
    <scope>NUCLEOTIDE SEQUENCE [LARGE SCALE GENOMIC DNA]</scope>
    <source>
        <strain evidence="16">S238N-H82</strain>
    </source>
</reference>
<dbReference type="AlphaFoldDB" id="A0A9J7M290"/>
<dbReference type="Proteomes" id="UP000001554">
    <property type="component" value="Chromosome 1"/>
</dbReference>
<evidence type="ECO:0000313" key="16">
    <source>
        <dbReference type="Proteomes" id="UP000001554"/>
    </source>
</evidence>
<dbReference type="FunFam" id="3.80.10.10:FF:001164">
    <property type="entry name" value="GH01279p"/>
    <property type="match status" value="1"/>
</dbReference>
<evidence type="ECO:0000256" key="9">
    <source>
        <dbReference type="ARBA" id="ARBA00022989"/>
    </source>
</evidence>
<dbReference type="GeneID" id="118427629"/>
<keyword evidence="7" id="KW-0677">Repeat</keyword>
<accession>A0A9J7M290</accession>
<evidence type="ECO:0000259" key="15">
    <source>
        <dbReference type="PROSITE" id="PS50104"/>
    </source>
</evidence>
<dbReference type="SUPFAM" id="SSF52058">
    <property type="entry name" value="L domain-like"/>
    <property type="match status" value="2"/>
</dbReference>
<dbReference type="GO" id="GO:0007165">
    <property type="term" value="P:signal transduction"/>
    <property type="evidence" value="ECO:0000318"/>
    <property type="project" value="GO_Central"/>
</dbReference>
<evidence type="ECO:0000256" key="8">
    <source>
        <dbReference type="ARBA" id="ARBA00022859"/>
    </source>
</evidence>
<dbReference type="InterPro" id="IPR000483">
    <property type="entry name" value="Cys-rich_flank_reg_C"/>
</dbReference>
<keyword evidence="11" id="KW-0675">Receptor</keyword>
<evidence type="ECO:0000256" key="11">
    <source>
        <dbReference type="ARBA" id="ARBA00023170"/>
    </source>
</evidence>
<evidence type="ECO:0000313" key="17">
    <source>
        <dbReference type="RefSeq" id="XP_035693401.1"/>
    </source>
</evidence>
<dbReference type="SMART" id="SM00369">
    <property type="entry name" value="LRR_TYP"/>
    <property type="match status" value="14"/>
</dbReference>
<evidence type="ECO:0000256" key="3">
    <source>
        <dbReference type="ARBA" id="ARBA00022588"/>
    </source>
</evidence>
<dbReference type="OMA" id="GLGITNW"/>
<dbReference type="Gene3D" id="3.40.50.10140">
    <property type="entry name" value="Toll/interleukin-1 receptor homology (TIR) domain"/>
    <property type="match status" value="1"/>
</dbReference>
<dbReference type="InterPro" id="IPR003591">
    <property type="entry name" value="Leu-rich_rpt_typical-subtyp"/>
</dbReference>
<dbReference type="GO" id="GO:0005886">
    <property type="term" value="C:plasma membrane"/>
    <property type="evidence" value="ECO:0000318"/>
    <property type="project" value="GO_Central"/>
</dbReference>
<evidence type="ECO:0000256" key="4">
    <source>
        <dbReference type="ARBA" id="ARBA00022614"/>
    </source>
</evidence>
<dbReference type="PROSITE" id="PS51450">
    <property type="entry name" value="LRR"/>
    <property type="match status" value="2"/>
</dbReference>
<keyword evidence="8" id="KW-0391">Immunity</keyword>
<dbReference type="GO" id="GO:0045087">
    <property type="term" value="P:innate immune response"/>
    <property type="evidence" value="ECO:0007669"/>
    <property type="project" value="UniProtKB-KW"/>
</dbReference>
<keyword evidence="3" id="KW-0399">Innate immunity</keyword>
<dbReference type="PANTHER" id="PTHR24365">
    <property type="entry name" value="TOLL-LIKE RECEPTOR"/>
    <property type="match status" value="1"/>
</dbReference>
<proteinExistence type="inferred from homology"/>
<keyword evidence="6" id="KW-0732">Signal</keyword>
<dbReference type="Gene3D" id="3.80.10.10">
    <property type="entry name" value="Ribonuclease Inhibitor"/>
    <property type="match status" value="4"/>
</dbReference>
<evidence type="ECO:0000256" key="7">
    <source>
        <dbReference type="ARBA" id="ARBA00022737"/>
    </source>
</evidence>
<evidence type="ECO:0000256" key="1">
    <source>
        <dbReference type="ARBA" id="ARBA00004479"/>
    </source>
</evidence>
<dbReference type="InterPro" id="IPR001611">
    <property type="entry name" value="Leu-rich_rpt"/>
</dbReference>
<keyword evidence="9 14" id="KW-1133">Transmembrane helix</keyword>
<keyword evidence="5 14" id="KW-0812">Transmembrane</keyword>
<dbReference type="Pfam" id="PF01582">
    <property type="entry name" value="TIR"/>
    <property type="match status" value="1"/>
</dbReference>
<gene>
    <name evidence="17" type="primary">LOC118427629</name>
</gene>
<dbReference type="GO" id="GO:0038023">
    <property type="term" value="F:signaling receptor activity"/>
    <property type="evidence" value="ECO:0000318"/>
    <property type="project" value="GO_Central"/>
</dbReference>
<keyword evidence="4" id="KW-0433">Leucine-rich repeat</keyword>
<protein>
    <submittedName>
        <fullName evidence="17">Toll-like receptor 13</fullName>
    </submittedName>
</protein>
<organism evidence="16 17">
    <name type="scientific">Branchiostoma floridae</name>
    <name type="common">Florida lancelet</name>
    <name type="synonym">Amphioxus</name>
    <dbReference type="NCBI Taxonomy" id="7739"/>
    <lineage>
        <taxon>Eukaryota</taxon>
        <taxon>Metazoa</taxon>
        <taxon>Chordata</taxon>
        <taxon>Cephalochordata</taxon>
        <taxon>Leptocardii</taxon>
        <taxon>Amphioxiformes</taxon>
        <taxon>Branchiostomatidae</taxon>
        <taxon>Branchiostoma</taxon>
    </lineage>
</organism>
<evidence type="ECO:0000256" key="10">
    <source>
        <dbReference type="ARBA" id="ARBA00023136"/>
    </source>
</evidence>
<dbReference type="InterPro" id="IPR017241">
    <property type="entry name" value="Toll-like_receptor"/>
</dbReference>
<comment type="subcellular location">
    <subcellularLocation>
        <location evidence="1">Membrane</location>
        <topology evidence="1">Single-pass type I membrane protein</topology>
    </subcellularLocation>
</comment>
<evidence type="ECO:0000256" key="5">
    <source>
        <dbReference type="ARBA" id="ARBA00022692"/>
    </source>
</evidence>
<dbReference type="Pfam" id="PF13855">
    <property type="entry name" value="LRR_8"/>
    <property type="match status" value="3"/>
</dbReference>
<dbReference type="SMART" id="SM00255">
    <property type="entry name" value="TIR"/>
    <property type="match status" value="1"/>
</dbReference>
<reference evidence="17" key="2">
    <citation type="submission" date="2025-08" db="UniProtKB">
        <authorList>
            <consortium name="RefSeq"/>
        </authorList>
    </citation>
    <scope>IDENTIFICATION</scope>
    <source>
        <strain evidence="17">S238N-H82</strain>
        <tissue evidence="17">Testes</tissue>
    </source>
</reference>
<dbReference type="OrthoDB" id="1421090at2759"/>
<dbReference type="InterPro" id="IPR000157">
    <property type="entry name" value="TIR_dom"/>
</dbReference>
<dbReference type="GO" id="GO:0006954">
    <property type="term" value="P:inflammatory response"/>
    <property type="evidence" value="ECO:0000318"/>
    <property type="project" value="GO_Central"/>
</dbReference>
<evidence type="ECO:0000256" key="6">
    <source>
        <dbReference type="ARBA" id="ARBA00022729"/>
    </source>
</evidence>